<dbReference type="RefSeq" id="WP_074768567.1">
    <property type="nucleotide sequence ID" value="NZ_FNWO01000008.1"/>
</dbReference>
<dbReference type="PANTHER" id="PTHR30483:SF38">
    <property type="entry name" value="BLR7848 PROTEIN"/>
    <property type="match status" value="1"/>
</dbReference>
<keyword evidence="3 5" id="KW-0732">Signal</keyword>
<keyword evidence="4" id="KW-0029">Amino-acid transport</keyword>
<dbReference type="GO" id="GO:0006865">
    <property type="term" value="P:amino acid transport"/>
    <property type="evidence" value="ECO:0007669"/>
    <property type="project" value="UniProtKB-KW"/>
</dbReference>
<reference evidence="8" key="1">
    <citation type="submission" date="2016-10" db="EMBL/GenBank/DDBJ databases">
        <authorList>
            <person name="Varghese N."/>
            <person name="Submissions S."/>
        </authorList>
    </citation>
    <scope>NUCLEOTIDE SEQUENCE [LARGE SCALE GENOMIC DNA]</scope>
    <source>
        <strain evidence="8">DSM 13234</strain>
    </source>
</reference>
<dbReference type="OrthoDB" id="9768099at2"/>
<proteinExistence type="inferred from homology"/>
<dbReference type="SUPFAM" id="SSF53822">
    <property type="entry name" value="Periplasmic binding protein-like I"/>
    <property type="match status" value="1"/>
</dbReference>
<dbReference type="PANTHER" id="PTHR30483">
    <property type="entry name" value="LEUCINE-SPECIFIC-BINDING PROTEIN"/>
    <property type="match status" value="1"/>
</dbReference>
<dbReference type="InterPro" id="IPR000709">
    <property type="entry name" value="Leu_Ile_Val-bd"/>
</dbReference>
<dbReference type="InterPro" id="IPR051010">
    <property type="entry name" value="BCAA_transport"/>
</dbReference>
<dbReference type="CDD" id="cd06333">
    <property type="entry name" value="PBP1_ABC_RPA1789-like"/>
    <property type="match status" value="1"/>
</dbReference>
<evidence type="ECO:0000256" key="3">
    <source>
        <dbReference type="ARBA" id="ARBA00022729"/>
    </source>
</evidence>
<keyword evidence="8" id="KW-1185">Reference proteome</keyword>
<evidence type="ECO:0000256" key="1">
    <source>
        <dbReference type="ARBA" id="ARBA00010062"/>
    </source>
</evidence>
<name>A0A1H6HZ42_MAGFU</name>
<evidence type="ECO:0000256" key="2">
    <source>
        <dbReference type="ARBA" id="ARBA00022448"/>
    </source>
</evidence>
<dbReference type="InterPro" id="IPR028082">
    <property type="entry name" value="Peripla_BP_I"/>
</dbReference>
<keyword evidence="2" id="KW-0813">Transport</keyword>
<evidence type="ECO:0000256" key="4">
    <source>
        <dbReference type="ARBA" id="ARBA00022970"/>
    </source>
</evidence>
<dbReference type="EMBL" id="FNWO01000008">
    <property type="protein sequence ID" value="SEH41015.1"/>
    <property type="molecule type" value="Genomic_DNA"/>
</dbReference>
<sequence length="383" mass="40526">MILNRVCGVLLALTLCLSPLSGARAEDDIKIGAFLSLTGVMSLMGDPEKKALDMLVETVNAEGGVLGRKISLIVYDDGSDPEKAVSFVRRLIDHDQVDLVIGGSGTPTSLAVLNQIERERVPYISMGGGGAIVDPVRTWVFKVPQTDRMAAEKVLADLKKRGLTKIALLSENGGFGKSGHDQTVARAASYGIEILADETYSPKDADVTPQLTKIRATPGLQALFVFGTGNGPAVVTKNIRQIGLTLPVYQSHGVASRDFLRLVGGAADGMRLPGGALSAPEQLPDSNPRKALLIGFKTAYEARTRTDINMMAGHSYDALMLAVGAIRRAGTTDKAAVRDALEATANFPGTAGMVTFSPTDHLGLGPDAFHMLEIRNGAFTIVD</sequence>
<dbReference type="InterPro" id="IPR028081">
    <property type="entry name" value="Leu-bd"/>
</dbReference>
<dbReference type="PRINTS" id="PR00337">
    <property type="entry name" value="LEUILEVALBP"/>
</dbReference>
<gene>
    <name evidence="7" type="ORF">SAMN04244559_02176</name>
</gene>
<feature type="chain" id="PRO_5010278293" evidence="5">
    <location>
        <begin position="26"/>
        <end position="383"/>
    </location>
</feature>
<feature type="signal peptide" evidence="5">
    <location>
        <begin position="1"/>
        <end position="25"/>
    </location>
</feature>
<evidence type="ECO:0000256" key="5">
    <source>
        <dbReference type="SAM" id="SignalP"/>
    </source>
</evidence>
<dbReference type="AlphaFoldDB" id="A0A1H6HZ42"/>
<accession>A0A1H6HZ42</accession>
<organism evidence="7 8">
    <name type="scientific">Magnetospirillum fulvum</name>
    <name type="common">Rhodospirillum fulvum</name>
    <dbReference type="NCBI Taxonomy" id="1082"/>
    <lineage>
        <taxon>Bacteria</taxon>
        <taxon>Pseudomonadati</taxon>
        <taxon>Pseudomonadota</taxon>
        <taxon>Alphaproteobacteria</taxon>
        <taxon>Rhodospirillales</taxon>
        <taxon>Rhodospirillaceae</taxon>
        <taxon>Magnetospirillum</taxon>
    </lineage>
</organism>
<dbReference type="Gene3D" id="3.40.50.2300">
    <property type="match status" value="2"/>
</dbReference>
<evidence type="ECO:0000313" key="8">
    <source>
        <dbReference type="Proteomes" id="UP000182983"/>
    </source>
</evidence>
<dbReference type="Pfam" id="PF13458">
    <property type="entry name" value="Peripla_BP_6"/>
    <property type="match status" value="1"/>
</dbReference>
<dbReference type="Proteomes" id="UP000182983">
    <property type="component" value="Unassembled WGS sequence"/>
</dbReference>
<feature type="domain" description="Leucine-binding protein" evidence="6">
    <location>
        <begin position="29"/>
        <end position="363"/>
    </location>
</feature>
<comment type="similarity">
    <text evidence="1">Belongs to the leucine-binding protein family.</text>
</comment>
<evidence type="ECO:0000313" key="7">
    <source>
        <dbReference type="EMBL" id="SEH41015.1"/>
    </source>
</evidence>
<protein>
    <submittedName>
        <fullName evidence="7">Amino acid/amide ABC transporter substrate-binding protein, HAAT family</fullName>
    </submittedName>
</protein>
<evidence type="ECO:0000259" key="6">
    <source>
        <dbReference type="Pfam" id="PF13458"/>
    </source>
</evidence>